<evidence type="ECO:0000256" key="2">
    <source>
        <dbReference type="ARBA" id="ARBA00022900"/>
    </source>
</evidence>
<dbReference type="GO" id="GO:0042144">
    <property type="term" value="P:vacuole fusion, non-autophagic"/>
    <property type="evidence" value="ECO:0007669"/>
    <property type="project" value="TreeGrafter"/>
</dbReference>
<sequence length="75" mass="8597">MTNNFIVTLKKNTPDVETKKFVDSVHRAGGSIVHEFDIIKGYTIKLPDVLHLKNLKEKHSNVIENVEEDKEVHTN</sequence>
<dbReference type="PANTHER" id="PTHR28288:SF2">
    <property type="entry name" value="PROTEASE B INHIBITOR 2"/>
    <property type="match status" value="1"/>
</dbReference>
<reference evidence="6" key="1">
    <citation type="submission" date="2022-10" db="EMBL/GenBank/DDBJ databases">
        <authorList>
            <person name="Byrne P K."/>
        </authorList>
    </citation>
    <scope>NUCLEOTIDE SEQUENCE</scope>
    <source>
        <strain evidence="6">CBS7001</strain>
    </source>
</reference>
<dbReference type="InterPro" id="IPR052471">
    <property type="entry name" value="PBI_I9"/>
</dbReference>
<evidence type="ECO:0000256" key="1">
    <source>
        <dbReference type="ARBA" id="ARBA00022690"/>
    </source>
</evidence>
<evidence type="ECO:0000256" key="5">
    <source>
        <dbReference type="ARBA" id="ARBA00062658"/>
    </source>
</evidence>
<evidence type="ECO:0000256" key="4">
    <source>
        <dbReference type="ARBA" id="ARBA00054668"/>
    </source>
</evidence>
<dbReference type="AlphaFoldDB" id="A0AA35J8J8"/>
<dbReference type="Proteomes" id="UP001162090">
    <property type="component" value="Chromosome 14"/>
</dbReference>
<keyword evidence="1" id="KW-0646">Protease inhibitor</keyword>
<dbReference type="PANTHER" id="PTHR28288">
    <property type="entry name" value="PROTEASE B INHIBITOR 2"/>
    <property type="match status" value="1"/>
</dbReference>
<dbReference type="InterPro" id="IPR037045">
    <property type="entry name" value="S8pro/Inhibitor_I9_sf"/>
</dbReference>
<dbReference type="Gene3D" id="3.30.70.80">
    <property type="entry name" value="Peptidase S8 propeptide/proteinase inhibitor I9"/>
    <property type="match status" value="1"/>
</dbReference>
<evidence type="ECO:0008006" key="8">
    <source>
        <dbReference type="Google" id="ProtNLM"/>
    </source>
</evidence>
<dbReference type="GO" id="GO:0004867">
    <property type="term" value="F:serine-type endopeptidase inhibitor activity"/>
    <property type="evidence" value="ECO:0007669"/>
    <property type="project" value="UniProtKB-KW"/>
</dbReference>
<comment type="subunit">
    <text evidence="5">Part of the heterodimeric LMA1 complex together with the thioredoxin II/TRX2. LMA1 binds to the ATPase SEC18.</text>
</comment>
<organism evidence="6 7">
    <name type="scientific">Saccharomyces uvarum</name>
    <name type="common">Yeast</name>
    <name type="synonym">Saccharomyces bayanus var. uvarum</name>
    <dbReference type="NCBI Taxonomy" id="230603"/>
    <lineage>
        <taxon>Eukaryota</taxon>
        <taxon>Fungi</taxon>
        <taxon>Dikarya</taxon>
        <taxon>Ascomycota</taxon>
        <taxon>Saccharomycotina</taxon>
        <taxon>Saccharomycetes</taxon>
        <taxon>Saccharomycetales</taxon>
        <taxon>Saccharomycetaceae</taxon>
        <taxon>Saccharomyces</taxon>
    </lineage>
</organism>
<dbReference type="EMBL" id="OX365925">
    <property type="protein sequence ID" value="CAI4050587.1"/>
    <property type="molecule type" value="Genomic_DNA"/>
</dbReference>
<protein>
    <recommendedName>
        <fullName evidence="8">Protease B inhibitor 2</fullName>
    </recommendedName>
</protein>
<keyword evidence="2" id="KW-0722">Serine protease inhibitor</keyword>
<evidence type="ECO:0000313" key="6">
    <source>
        <dbReference type="EMBL" id="CAI4050587.1"/>
    </source>
</evidence>
<accession>A0AA35J8J8</accession>
<evidence type="ECO:0000313" key="7">
    <source>
        <dbReference type="Proteomes" id="UP001162090"/>
    </source>
</evidence>
<comment type="function">
    <text evidence="4">Cytosolic inhibitor of vacuolar proteinase B (yscB), probably regulating protease B activity during limited proteolysis. PBI2 is a component of the LMA1 complex, which is involved in the facilitation of vesicle fusion such as homotypic vacuole and ER-derived COPII vesicle fusion with the Golgi.</text>
</comment>
<name>A0AA35J8J8_SACUV</name>
<gene>
    <name evidence="6" type="primary">SUVC14G3030</name>
    <name evidence="6" type="ORF">SUVC_14G3030</name>
</gene>
<proteinExistence type="inferred from homology"/>
<evidence type="ECO:0000256" key="3">
    <source>
        <dbReference type="ARBA" id="ARBA00038069"/>
    </source>
</evidence>
<dbReference type="SUPFAM" id="SSF54897">
    <property type="entry name" value="Protease propeptides/inhibitors"/>
    <property type="match status" value="1"/>
</dbReference>
<dbReference type="FunFam" id="3.30.70.80:FF:000005">
    <property type="entry name" value="Proteinase inhibitor I2B"/>
    <property type="match status" value="1"/>
</dbReference>
<comment type="similarity">
    <text evidence="3">Belongs to the protease inhibitor I9 family.</text>
</comment>